<evidence type="ECO:0008006" key="11">
    <source>
        <dbReference type="Google" id="ProtNLM"/>
    </source>
</evidence>
<dbReference type="GO" id="GO:0005794">
    <property type="term" value="C:Golgi apparatus"/>
    <property type="evidence" value="ECO:0007669"/>
    <property type="project" value="TreeGrafter"/>
</dbReference>
<name>A0AAV9UF01_9PEZI</name>
<evidence type="ECO:0000313" key="10">
    <source>
        <dbReference type="Proteomes" id="UP001375240"/>
    </source>
</evidence>
<feature type="transmembrane region" description="Helical" evidence="8">
    <location>
        <begin position="354"/>
        <end position="375"/>
    </location>
</feature>
<evidence type="ECO:0000313" key="9">
    <source>
        <dbReference type="EMBL" id="KAK6341108.1"/>
    </source>
</evidence>
<dbReference type="PANTHER" id="PTHR10926:SF0">
    <property type="entry name" value="CDC50, ISOFORM A"/>
    <property type="match status" value="1"/>
</dbReference>
<reference evidence="9 10" key="1">
    <citation type="submission" date="2019-10" db="EMBL/GenBank/DDBJ databases">
        <authorList>
            <person name="Palmer J.M."/>
        </authorList>
    </citation>
    <scope>NUCLEOTIDE SEQUENCE [LARGE SCALE GENOMIC DNA]</scope>
    <source>
        <strain evidence="9 10">TWF696</strain>
    </source>
</reference>
<feature type="region of interest" description="Disordered" evidence="7">
    <location>
        <begin position="1"/>
        <end position="29"/>
    </location>
</feature>
<evidence type="ECO:0000256" key="2">
    <source>
        <dbReference type="ARBA" id="ARBA00009457"/>
    </source>
</evidence>
<organism evidence="9 10">
    <name type="scientific">Orbilia brochopaga</name>
    <dbReference type="NCBI Taxonomy" id="3140254"/>
    <lineage>
        <taxon>Eukaryota</taxon>
        <taxon>Fungi</taxon>
        <taxon>Dikarya</taxon>
        <taxon>Ascomycota</taxon>
        <taxon>Pezizomycotina</taxon>
        <taxon>Orbiliomycetes</taxon>
        <taxon>Orbiliales</taxon>
        <taxon>Orbiliaceae</taxon>
        <taxon>Orbilia</taxon>
    </lineage>
</organism>
<comment type="caution">
    <text evidence="9">The sequence shown here is derived from an EMBL/GenBank/DDBJ whole genome shotgun (WGS) entry which is preliminary data.</text>
</comment>
<dbReference type="InterPro" id="IPR005045">
    <property type="entry name" value="CDC50/LEM3_fam"/>
</dbReference>
<proteinExistence type="inferred from homology"/>
<keyword evidence="10" id="KW-1185">Reference proteome</keyword>
<keyword evidence="3 8" id="KW-0812">Transmembrane</keyword>
<dbReference type="GO" id="GO:0045332">
    <property type="term" value="P:phospholipid translocation"/>
    <property type="evidence" value="ECO:0007669"/>
    <property type="project" value="UniProtKB-UniRule"/>
</dbReference>
<keyword evidence="5 6" id="KW-0472">Membrane</keyword>
<dbReference type="GO" id="GO:0005886">
    <property type="term" value="C:plasma membrane"/>
    <property type="evidence" value="ECO:0007669"/>
    <property type="project" value="TreeGrafter"/>
</dbReference>
<dbReference type="AlphaFoldDB" id="A0AAV9UF01"/>
<feature type="compositionally biased region" description="Basic and acidic residues" evidence="7">
    <location>
        <begin position="1"/>
        <end position="14"/>
    </location>
</feature>
<accession>A0AAV9UF01</accession>
<sequence length="410" mass="46242">MSRTSEDNDHDAHRDKKKEKSRRPGNTAFKQQRLKAWQPILTPKTVLPLFFAVGVIFAPIGGLLLWASEQVQELVIDYTHCADPNQSSSRDFRPIPSDKVQKNFYKPTVETKQDAQWKFSTNKTQVNGRDVTTSTCTLKFQLEADMNPPVLLYYRLTNFYQNHRRYVKSVNEDQLRGKRVARSSLDTSDSCAPLAVDDATQKIIYPCGLMANSLFNDTFDMPILVQKRGGTSAQEETYEMTNKGIAWSSDRDRYGPTEYNFTEIIPPPNWINRFPDGYTQSNVPNLKEWEELQVWMRTAGLPTFSKLARRNDTAVMPSGVYTLDIDLNFPVTEYGGTKSIVLSTRTVMGGKNPFLGIAYVVVGGLCVLLGVIFTARHLFKPRKLGDHTYLSWENGPATASATGRDLPGTS</sequence>
<evidence type="ECO:0000256" key="4">
    <source>
        <dbReference type="ARBA" id="ARBA00022989"/>
    </source>
</evidence>
<keyword evidence="4 8" id="KW-1133">Transmembrane helix</keyword>
<evidence type="ECO:0000256" key="8">
    <source>
        <dbReference type="SAM" id="Phobius"/>
    </source>
</evidence>
<comment type="similarity">
    <text evidence="2 6">Belongs to the CDC50/LEM3 family.</text>
</comment>
<evidence type="ECO:0000256" key="1">
    <source>
        <dbReference type="ARBA" id="ARBA00004141"/>
    </source>
</evidence>
<evidence type="ECO:0000256" key="7">
    <source>
        <dbReference type="SAM" id="MobiDB-lite"/>
    </source>
</evidence>
<protein>
    <recommendedName>
        <fullName evidence="11">Cell cycle control protein</fullName>
    </recommendedName>
</protein>
<dbReference type="PIRSF" id="PIRSF015840">
    <property type="entry name" value="DUF284_TM_euk"/>
    <property type="match status" value="1"/>
</dbReference>
<dbReference type="PANTHER" id="PTHR10926">
    <property type="entry name" value="CELL CYCLE CONTROL PROTEIN 50"/>
    <property type="match status" value="1"/>
</dbReference>
<dbReference type="EMBL" id="JAVHNQ010000008">
    <property type="protein sequence ID" value="KAK6341108.1"/>
    <property type="molecule type" value="Genomic_DNA"/>
</dbReference>
<feature type="transmembrane region" description="Helical" evidence="8">
    <location>
        <begin position="45"/>
        <end position="67"/>
    </location>
</feature>
<evidence type="ECO:0000256" key="5">
    <source>
        <dbReference type="ARBA" id="ARBA00023136"/>
    </source>
</evidence>
<evidence type="ECO:0000256" key="6">
    <source>
        <dbReference type="PIRNR" id="PIRNR015840"/>
    </source>
</evidence>
<dbReference type="GO" id="GO:0005783">
    <property type="term" value="C:endoplasmic reticulum"/>
    <property type="evidence" value="ECO:0007669"/>
    <property type="project" value="TreeGrafter"/>
</dbReference>
<dbReference type="Pfam" id="PF03381">
    <property type="entry name" value="CDC50"/>
    <property type="match status" value="1"/>
</dbReference>
<evidence type="ECO:0000256" key="3">
    <source>
        <dbReference type="ARBA" id="ARBA00022692"/>
    </source>
</evidence>
<dbReference type="Proteomes" id="UP001375240">
    <property type="component" value="Unassembled WGS sequence"/>
</dbReference>
<gene>
    <name evidence="9" type="ORF">TWF696_009409</name>
</gene>
<comment type="subcellular location">
    <subcellularLocation>
        <location evidence="1">Membrane</location>
        <topology evidence="1">Multi-pass membrane protein</topology>
    </subcellularLocation>
</comment>